<name>A0A812NC08_9DINO</name>
<feature type="compositionally biased region" description="Polar residues" evidence="1">
    <location>
        <begin position="236"/>
        <end position="246"/>
    </location>
</feature>
<keyword evidence="3" id="KW-1185">Reference proteome</keyword>
<dbReference type="AlphaFoldDB" id="A0A812NC08"/>
<gene>
    <name evidence="2" type="primary">Ido1</name>
    <name evidence="2" type="ORF">SNAT2548_LOCUS16230</name>
</gene>
<dbReference type="EMBL" id="CAJNDS010002078">
    <property type="protein sequence ID" value="CAE7309024.1"/>
    <property type="molecule type" value="Genomic_DNA"/>
</dbReference>
<evidence type="ECO:0000313" key="2">
    <source>
        <dbReference type="EMBL" id="CAE7309024.1"/>
    </source>
</evidence>
<organism evidence="2 3">
    <name type="scientific">Symbiodinium natans</name>
    <dbReference type="NCBI Taxonomy" id="878477"/>
    <lineage>
        <taxon>Eukaryota</taxon>
        <taxon>Sar</taxon>
        <taxon>Alveolata</taxon>
        <taxon>Dinophyceae</taxon>
        <taxon>Suessiales</taxon>
        <taxon>Symbiodiniaceae</taxon>
        <taxon>Symbiodinium</taxon>
    </lineage>
</organism>
<proteinExistence type="predicted"/>
<feature type="compositionally biased region" description="Pro residues" evidence="1">
    <location>
        <begin position="171"/>
        <end position="181"/>
    </location>
</feature>
<feature type="compositionally biased region" description="Basic and acidic residues" evidence="1">
    <location>
        <begin position="252"/>
        <end position="261"/>
    </location>
</feature>
<reference evidence="2" key="1">
    <citation type="submission" date="2021-02" db="EMBL/GenBank/DDBJ databases">
        <authorList>
            <person name="Dougan E. K."/>
            <person name="Rhodes N."/>
            <person name="Thang M."/>
            <person name="Chan C."/>
        </authorList>
    </citation>
    <scope>NUCLEOTIDE SEQUENCE</scope>
</reference>
<accession>A0A812NC08</accession>
<feature type="region of interest" description="Disordered" evidence="1">
    <location>
        <begin position="141"/>
        <end position="211"/>
    </location>
</feature>
<evidence type="ECO:0000313" key="3">
    <source>
        <dbReference type="Proteomes" id="UP000604046"/>
    </source>
</evidence>
<feature type="compositionally biased region" description="Low complexity" evidence="1">
    <location>
        <begin position="198"/>
        <end position="211"/>
    </location>
</feature>
<evidence type="ECO:0000256" key="1">
    <source>
        <dbReference type="SAM" id="MobiDB-lite"/>
    </source>
</evidence>
<dbReference type="Proteomes" id="UP000604046">
    <property type="component" value="Unassembled WGS sequence"/>
</dbReference>
<comment type="caution">
    <text evidence="2">The sequence shown here is derived from an EMBL/GenBank/DDBJ whole genome shotgun (WGS) entry which is preliminary data.</text>
</comment>
<protein>
    <submittedName>
        <fullName evidence="2">Ido1 protein</fullName>
    </submittedName>
</protein>
<feature type="region of interest" description="Disordered" evidence="1">
    <location>
        <begin position="233"/>
        <end position="261"/>
    </location>
</feature>
<sequence>MQDVAELQKDVTALTTGWRQSALEVDASCMMEVRNALQRQVLCSSQLHDPAAVTAAFACRPLRALAQLRLRIHPAAELSGLGALKAEGGKLYHALSTAANQIAELRAEHRYVHSPLKRNVKELSLLVKSQDILLRALTRKHSPRRASTLQSVAEEDERSQRSSHSSNSNTPPQPRPNPHPAAEPKGPQPVEEPKTPVAEPEAQAPAQSSSEPFPLHVVHARSMSTVSDASLGALSAPQSATGSTPRPTILGRESRTRSHDANEVADQLATLLLGDEKPAFCAHVGWNLFRAVLSRQPHDADMAKVAPGSGANETAHTPIGVTSNDYKLWVHSSLHAHGPAPQRLALPGCAGLQTQIWASMGFRVQLLVEEGSRVNCTVPFWGLHGNWSWATEFHKSHGSSNYLGWVV</sequence>